<evidence type="ECO:0000313" key="3">
    <source>
        <dbReference type="Proteomes" id="UP000077315"/>
    </source>
</evidence>
<protein>
    <submittedName>
        <fullName evidence="1">Uncharacterized protein</fullName>
    </submittedName>
</protein>
<gene>
    <name evidence="2" type="ORF">PHYBLDRAFT_157100</name>
    <name evidence="1" type="ORF">PHYBLDRAFT_160906</name>
</gene>
<accession>A0A162N232</accession>
<organism evidence="1 3">
    <name type="scientific">Phycomyces blakesleeanus (strain ATCC 8743b / DSM 1359 / FGSC 10004 / NBRC 33097 / NRRL 1555)</name>
    <dbReference type="NCBI Taxonomy" id="763407"/>
    <lineage>
        <taxon>Eukaryota</taxon>
        <taxon>Fungi</taxon>
        <taxon>Fungi incertae sedis</taxon>
        <taxon>Mucoromycota</taxon>
        <taxon>Mucoromycotina</taxon>
        <taxon>Mucoromycetes</taxon>
        <taxon>Mucorales</taxon>
        <taxon>Phycomycetaceae</taxon>
        <taxon>Phycomyces</taxon>
    </lineage>
</organism>
<dbReference type="VEuPathDB" id="FungiDB:PHYBLDRAFT_157100"/>
<sequence length="70" mass="7789">MAIVESICTKEKLPFHVKSSNDKGALHTRNESQFIGGASFCLQIKGFYTLYTLGIIHGDYNGSKNKTEYS</sequence>
<reference evidence="1" key="1">
    <citation type="submission" date="2015-06" db="EMBL/GenBank/DDBJ databases">
        <title>Expansion of signal transduction pathways in fungi by whole-genome duplication.</title>
        <authorList>
            <consortium name="DOE Joint Genome Institute"/>
            <person name="Corrochano L.M."/>
            <person name="Kuo A."/>
            <person name="Marcet-Houben M."/>
            <person name="Polaino S."/>
            <person name="Salamov A."/>
            <person name="Villalobos J.M."/>
            <person name="Alvarez M.I."/>
            <person name="Avalos J."/>
            <person name="Benito E.P."/>
            <person name="Benoit I."/>
            <person name="Burger G."/>
            <person name="Camino L.P."/>
            <person name="Canovas D."/>
            <person name="Cerda-Olmedo E."/>
            <person name="Cheng J.-F."/>
            <person name="Dominguez A."/>
            <person name="Elias M."/>
            <person name="Eslava A.P."/>
            <person name="Glaser F."/>
            <person name="Grimwood J."/>
            <person name="Gutierrez G."/>
            <person name="Heitman J."/>
            <person name="Henrissat B."/>
            <person name="Iturriaga E.A."/>
            <person name="Lang B.F."/>
            <person name="Lavin J.L."/>
            <person name="Lee S."/>
            <person name="Li W."/>
            <person name="Lindquist E."/>
            <person name="Lopez-Garcia S."/>
            <person name="Luque E.M."/>
            <person name="Marcos A.T."/>
            <person name="Martin J."/>
            <person name="Mccluskey K."/>
            <person name="Medina H.R."/>
            <person name="Miralles-Duran A."/>
            <person name="Miyazaki A."/>
            <person name="Munoz-Torres E."/>
            <person name="Oguiza J.A."/>
            <person name="Ohm R."/>
            <person name="Olmedo M."/>
            <person name="Orejas M."/>
            <person name="Ortiz-Castellanos L."/>
            <person name="Pisabarro A.G."/>
            <person name="Rodriguez-Romero J."/>
            <person name="Ruiz-Herrera J."/>
            <person name="Ruiz-Vazquez R."/>
            <person name="Sanz C."/>
            <person name="Schackwitz W."/>
            <person name="Schmutz J."/>
            <person name="Shahriari M."/>
            <person name="Shelest E."/>
            <person name="Silva-Franco F."/>
            <person name="Soanes D."/>
            <person name="Syed K."/>
            <person name="Tagua V.G."/>
            <person name="Talbot N.J."/>
            <person name="Thon M."/>
            <person name="De Vries R.P."/>
            <person name="Wiebenga A."/>
            <person name="Yadav J.S."/>
            <person name="Braun E.L."/>
            <person name="Baker S."/>
            <person name="Garre V."/>
            <person name="Horwitz B."/>
            <person name="Torres-Martinez S."/>
            <person name="Idnurm A."/>
            <person name="Herrera-Estrella A."/>
            <person name="Gabaldon T."/>
            <person name="Grigoriev I.V."/>
        </authorList>
    </citation>
    <scope>NUCLEOTIDE SEQUENCE [LARGE SCALE GENOMIC DNA]</scope>
    <source>
        <strain evidence="1">NRRL 1555</strain>
    </source>
</reference>
<dbReference type="RefSeq" id="XP_018283114.1">
    <property type="nucleotide sequence ID" value="XM_018434299.1"/>
</dbReference>
<evidence type="ECO:0000313" key="2">
    <source>
        <dbReference type="EMBL" id="OAD81303.1"/>
    </source>
</evidence>
<proteinExistence type="predicted"/>
<dbReference type="GeneID" id="28994473"/>
<dbReference type="EMBL" id="KV441035">
    <property type="protein sequence ID" value="OAD65074.1"/>
    <property type="molecule type" value="Genomic_DNA"/>
</dbReference>
<dbReference type="AlphaFoldDB" id="A0A162N232"/>
<dbReference type="EMBL" id="KV440971">
    <property type="protein sequence ID" value="OAD81303.1"/>
    <property type="molecule type" value="Genomic_DNA"/>
</dbReference>
<reference evidence="3" key="2">
    <citation type="submission" date="2015-06" db="EMBL/GenBank/DDBJ databases">
        <title>Expansion of signal transduction pathways in fungi by whole-genome duplication.</title>
        <authorList>
            <consortium name="DOE Joint Genome Institute"/>
            <person name="Corrochano L.M."/>
            <person name="Kuo A."/>
            <person name="Marcet-Houben M."/>
            <person name="Polaino S."/>
            <person name="Salamov A."/>
            <person name="Villalobos J.M."/>
            <person name="Alvarez M.I."/>
            <person name="Avalos J."/>
            <person name="Benito E.P."/>
            <person name="Benoit I."/>
            <person name="Burger G."/>
            <person name="Camino L.P."/>
            <person name="Canovas D."/>
            <person name="Cerda-Olmedo E."/>
            <person name="Cheng J.-F."/>
            <person name="Dominguez A."/>
            <person name="Elias M."/>
            <person name="Eslava A.P."/>
            <person name="Glaser F."/>
            <person name="Grimwood J."/>
            <person name="Gutierrez G."/>
            <person name="Heitman J."/>
            <person name="Henrissat B."/>
            <person name="Iturriaga E.A."/>
            <person name="Lang B.F."/>
            <person name="Lavin J.L."/>
            <person name="Lee S."/>
            <person name="Li W."/>
            <person name="Lindquist E."/>
            <person name="Lopez-Garcia S."/>
            <person name="Luque E.M."/>
            <person name="Marcos A.T."/>
            <person name="Martin J."/>
            <person name="McCluskey K."/>
            <person name="Medina H.R."/>
            <person name="Miralles-Duran A."/>
            <person name="Miyazaki A."/>
            <person name="Munoz-Torres E."/>
            <person name="Oguiza J.A."/>
            <person name="Ohm R."/>
            <person name="Olmedo M."/>
            <person name="Orejas M."/>
            <person name="Ortiz-Castellanos L."/>
            <person name="Pisabarro A.G."/>
            <person name="Rodriguez-Romero J."/>
            <person name="Ruiz-Herrera J."/>
            <person name="Ruiz-Vazquez R."/>
            <person name="Sanz C."/>
            <person name="Schackwitz W."/>
            <person name="Schmutz J."/>
            <person name="Shahriari M."/>
            <person name="Shelest E."/>
            <person name="Silva-Franco F."/>
            <person name="Soanes D."/>
            <person name="Syed K."/>
            <person name="Tagua V.G."/>
            <person name="Talbot N.J."/>
            <person name="Thon M."/>
            <person name="De vries R.P."/>
            <person name="Wiebenga A."/>
            <person name="Yadav J.S."/>
            <person name="Braun E.L."/>
            <person name="Baker S."/>
            <person name="Garre V."/>
            <person name="Horwitz B."/>
            <person name="Torres-Martinez S."/>
            <person name="Idnurm A."/>
            <person name="Herrera-Estrella A."/>
            <person name="Gabaldon T."/>
            <person name="Grigoriev I.V."/>
        </authorList>
    </citation>
    <scope>NUCLEOTIDE SEQUENCE [LARGE SCALE GENOMIC DNA]</scope>
    <source>
        <strain evidence="3">NRRL 1555(-)</strain>
    </source>
</reference>
<dbReference type="VEuPathDB" id="FungiDB:PHYBLDRAFT_160906"/>
<evidence type="ECO:0000313" key="1">
    <source>
        <dbReference type="EMBL" id="OAD65074.1"/>
    </source>
</evidence>
<name>A0A162N232_PHYB8</name>
<dbReference type="RefSeq" id="XP_018299343.1">
    <property type="nucleotide sequence ID" value="XM_018433567.1"/>
</dbReference>
<keyword evidence="3" id="KW-1185">Reference proteome</keyword>
<dbReference type="Proteomes" id="UP000077315">
    <property type="component" value="Unassembled WGS sequence"/>
</dbReference>
<dbReference type="GeneID" id="28995205"/>